<feature type="region of interest" description="Disordered" evidence="1">
    <location>
        <begin position="1"/>
        <end position="20"/>
    </location>
</feature>
<feature type="region of interest" description="Disordered" evidence="1">
    <location>
        <begin position="302"/>
        <end position="364"/>
    </location>
</feature>
<dbReference type="AlphaFoldDB" id="A0A6I8VE89"/>
<reference evidence="2" key="1">
    <citation type="submission" date="2024-06" db="UniProtKB">
        <authorList>
            <consortium name="RefSeq"/>
        </authorList>
    </citation>
    <scope>NUCLEOTIDE SEQUENCE [LARGE SCALE GENOMIC DNA]</scope>
    <source>
        <strain evidence="2">MV2-25</strain>
    </source>
</reference>
<reference evidence="3" key="2">
    <citation type="submission" date="2025-08" db="UniProtKB">
        <authorList>
            <consortium name="RefSeq"/>
        </authorList>
    </citation>
    <scope>IDENTIFICATION</scope>
    <source>
        <strain evidence="3">MV-25-SWS-2005</strain>
        <tissue evidence="3">Whole body</tissue>
    </source>
</reference>
<organism evidence="2 3">
    <name type="scientific">Drosophila pseudoobscura pseudoobscura</name>
    <name type="common">Fruit fly</name>
    <dbReference type="NCBI Taxonomy" id="46245"/>
    <lineage>
        <taxon>Eukaryota</taxon>
        <taxon>Metazoa</taxon>
        <taxon>Ecdysozoa</taxon>
        <taxon>Arthropoda</taxon>
        <taxon>Hexapoda</taxon>
        <taxon>Insecta</taxon>
        <taxon>Pterygota</taxon>
        <taxon>Neoptera</taxon>
        <taxon>Endopterygota</taxon>
        <taxon>Diptera</taxon>
        <taxon>Brachycera</taxon>
        <taxon>Muscomorpha</taxon>
        <taxon>Ephydroidea</taxon>
        <taxon>Drosophilidae</taxon>
        <taxon>Drosophila</taxon>
        <taxon>Sophophora</taxon>
    </lineage>
</organism>
<name>A0A6I8VE89_DROPS</name>
<dbReference type="InParanoid" id="A0A6I8VE89"/>
<keyword evidence="2" id="KW-1185">Reference proteome</keyword>
<protein>
    <submittedName>
        <fullName evidence="3">Uncharacterized protein</fullName>
    </submittedName>
</protein>
<feature type="compositionally biased region" description="Basic residues" evidence="1">
    <location>
        <begin position="344"/>
        <end position="353"/>
    </location>
</feature>
<dbReference type="KEGG" id="dpo:26532139"/>
<accession>A0A6I8VE89</accession>
<proteinExistence type="predicted"/>
<evidence type="ECO:0000313" key="2">
    <source>
        <dbReference type="Proteomes" id="UP000001819"/>
    </source>
</evidence>
<feature type="compositionally biased region" description="Gly residues" evidence="1">
    <location>
        <begin position="355"/>
        <end position="364"/>
    </location>
</feature>
<gene>
    <name evidence="3" type="primary">LOC26532139</name>
</gene>
<dbReference type="Bgee" id="FBgn0271126">
    <property type="expression patterns" value="Expressed in male reproductive system and 1 other cell type or tissue"/>
</dbReference>
<dbReference type="RefSeq" id="XP_015038943.1">
    <property type="nucleotide sequence ID" value="XM_015183457.2"/>
</dbReference>
<sequence length="364" mass="37538">MVVGSGLHRSKPKGKASSCGAINRLPLRTSGISAIDSTALNARRISRNPRSAAGALALGGRIAGSLGAATMGINTGRVSTLGIGGAGTGAQTPKLLSANGQEFQRSPPLRRGTVSAVHTPLTSVAKVPSAKTCSSASAPNIVSVHSALKKSSLSRKVGGGKVIDASAKRRVKFSANVHTFPLTPTKKSSRIGELQLKKRVKKLKRNRTRKEGGSGILSEGRVGFGLSSIGIAGSRSGHDVKQPGNIVNVQAAPRIPRKRLAAASGSRAHPISVKKRIATPPSAALYNTRYPSGSVILSAAKERTSPAKGQANSKLRTATPSRLGHTPVAGVHRRKTTPETSPKSAHRRSKSHGQVRGGRATGAS</sequence>
<evidence type="ECO:0000313" key="3">
    <source>
        <dbReference type="RefSeq" id="XP_015038943.1"/>
    </source>
</evidence>
<feature type="compositionally biased region" description="Polar residues" evidence="1">
    <location>
        <begin position="310"/>
        <end position="320"/>
    </location>
</feature>
<dbReference type="GeneID" id="26532139"/>
<evidence type="ECO:0000256" key="1">
    <source>
        <dbReference type="SAM" id="MobiDB-lite"/>
    </source>
</evidence>
<dbReference type="Proteomes" id="UP000001819">
    <property type="component" value="Chromosome 2"/>
</dbReference>